<protein>
    <recommendedName>
        <fullName evidence="4">Tetratricopeptide repeat protein</fullName>
    </recommendedName>
</protein>
<evidence type="ECO:0000313" key="2">
    <source>
        <dbReference type="EMBL" id="MBV4355521.1"/>
    </source>
</evidence>
<proteinExistence type="predicted"/>
<dbReference type="RefSeq" id="WP_217789077.1">
    <property type="nucleotide sequence ID" value="NZ_JAHSPG010000001.1"/>
</dbReference>
<organism evidence="2 3">
    <name type="scientific">Pinibacter aurantiacus</name>
    <dbReference type="NCBI Taxonomy" id="2851599"/>
    <lineage>
        <taxon>Bacteria</taxon>
        <taxon>Pseudomonadati</taxon>
        <taxon>Bacteroidota</taxon>
        <taxon>Chitinophagia</taxon>
        <taxon>Chitinophagales</taxon>
        <taxon>Chitinophagaceae</taxon>
        <taxon>Pinibacter</taxon>
    </lineage>
</organism>
<dbReference type="Proteomes" id="UP000812270">
    <property type="component" value="Unassembled WGS sequence"/>
</dbReference>
<evidence type="ECO:0008006" key="4">
    <source>
        <dbReference type="Google" id="ProtNLM"/>
    </source>
</evidence>
<feature type="signal peptide" evidence="1">
    <location>
        <begin position="1"/>
        <end position="19"/>
    </location>
</feature>
<feature type="chain" id="PRO_5038869602" description="Tetratricopeptide repeat protein" evidence="1">
    <location>
        <begin position="20"/>
        <end position="426"/>
    </location>
</feature>
<sequence>MKKAVFSLLLLAVGVGSFAQKLDKIKDLEKNKKYEDAKAQIDQFLAVEKNAKDQDAWYTKAKIYNGLATDSSISSKYPTARVDAFDALKKYVSMDEKKQYLQLQIDNYKPIMDIYQGYFKSGAAAYNRGDYKDAYPNFQKCLEAGAYMFENKWSTVSLDTNVVLYAGISAEKANLKDDAATYYAKLADAKVHGEGMDQIYKWLVVYYADKKDDANMTKYIGLGKQVYPADGFWESYELDYLREKGDKQALFNKYKEMIAKYPDSSVYRFNYAVELYQEAYKADAASRPANSDELIKEAQENFKKVLEIKPNYAQPNLVLGQISYNQGVDLNAKAKAIKPGAAGKLTPDQIKQKAAIRDEMNKKFDEAIPYFEKVDQILGGQGKLKMDDKSALKDALDLLVTIYDQKGDKDKMKVYEEKFNNVDKQH</sequence>
<keyword evidence="1" id="KW-0732">Signal</keyword>
<gene>
    <name evidence="2" type="ORF">KTO63_00080</name>
</gene>
<evidence type="ECO:0000313" key="3">
    <source>
        <dbReference type="Proteomes" id="UP000812270"/>
    </source>
</evidence>
<dbReference type="AlphaFoldDB" id="A0A9E2S448"/>
<comment type="caution">
    <text evidence="2">The sequence shown here is derived from an EMBL/GenBank/DDBJ whole genome shotgun (WGS) entry which is preliminary data.</text>
</comment>
<evidence type="ECO:0000256" key="1">
    <source>
        <dbReference type="SAM" id="SignalP"/>
    </source>
</evidence>
<dbReference type="EMBL" id="JAHSPG010000001">
    <property type="protein sequence ID" value="MBV4355521.1"/>
    <property type="molecule type" value="Genomic_DNA"/>
</dbReference>
<name>A0A9E2S448_9BACT</name>
<reference evidence="2" key="1">
    <citation type="submission" date="2021-06" db="EMBL/GenBank/DDBJ databases">
        <authorList>
            <person name="Huq M.A."/>
        </authorList>
    </citation>
    <scope>NUCLEOTIDE SEQUENCE</scope>
    <source>
        <strain evidence="2">MAH-26</strain>
    </source>
</reference>
<accession>A0A9E2S448</accession>
<keyword evidence="3" id="KW-1185">Reference proteome</keyword>